<dbReference type="GO" id="GO:0032441">
    <property type="term" value="F:pheophorbide a oxygenase activity"/>
    <property type="evidence" value="ECO:0007669"/>
    <property type="project" value="TreeGrafter"/>
</dbReference>
<dbReference type="PANTHER" id="PTHR21266">
    <property type="entry name" value="IRON-SULFUR DOMAIN CONTAINING PROTEIN"/>
    <property type="match status" value="1"/>
</dbReference>
<protein>
    <recommendedName>
        <fullName evidence="3">Pheophorbide a oxygenase domain-containing protein</fullName>
    </recommendedName>
</protein>
<reference evidence="1 2" key="1">
    <citation type="submission" date="2021-07" db="EMBL/GenBank/DDBJ databases">
        <title>The Aristolochia fimbriata genome: insights into angiosperm evolution, floral development and chemical biosynthesis.</title>
        <authorList>
            <person name="Jiao Y."/>
        </authorList>
    </citation>
    <scope>NUCLEOTIDE SEQUENCE [LARGE SCALE GENOMIC DNA]</scope>
    <source>
        <strain evidence="1">IBCAS-2021</strain>
        <tissue evidence="1">Leaf</tissue>
    </source>
</reference>
<evidence type="ECO:0000313" key="2">
    <source>
        <dbReference type="Proteomes" id="UP000825729"/>
    </source>
</evidence>
<evidence type="ECO:0008006" key="3">
    <source>
        <dbReference type="Google" id="ProtNLM"/>
    </source>
</evidence>
<dbReference type="AlphaFoldDB" id="A0AAV7DZN7"/>
<accession>A0AAV7DZN7</accession>
<name>A0AAV7DZN7_ARIFI</name>
<dbReference type="PANTHER" id="PTHR21266:SF24">
    <property type="entry name" value="PHEOPHORBIDE A OXYGENASE, CHLOROPLASTIC"/>
    <property type="match status" value="1"/>
</dbReference>
<sequence>MVSQGLLFVWPDENGWEKATTSKPPILPSDFEDPESTTVTIQRDLFYRYDTLMENVSDPSHIEFAHHKLLAVDTSYLAQFKFTILSLHSLWWSHQGQEKIFLSKSKETSGDINQQYMKLTFTPTQADRFVLAFRNWLRRHGNSGLDWFGSPTKDPLPSTVLFKRQMLDRYEQHTLKCSSCKGAYNAFQTLQKVLIAATVVLCATTALPSEMLLRAVLGGGAIVSAALAYLLFELQKNFVLVDYVHADIV</sequence>
<proteinExistence type="predicted"/>
<gene>
    <name evidence="1" type="ORF">H6P81_017954</name>
</gene>
<keyword evidence="2" id="KW-1185">Reference proteome</keyword>
<dbReference type="SUPFAM" id="SSF55961">
    <property type="entry name" value="Bet v1-like"/>
    <property type="match status" value="1"/>
</dbReference>
<organism evidence="1 2">
    <name type="scientific">Aristolochia fimbriata</name>
    <name type="common">White veined hardy Dutchman's pipe vine</name>
    <dbReference type="NCBI Taxonomy" id="158543"/>
    <lineage>
        <taxon>Eukaryota</taxon>
        <taxon>Viridiplantae</taxon>
        <taxon>Streptophyta</taxon>
        <taxon>Embryophyta</taxon>
        <taxon>Tracheophyta</taxon>
        <taxon>Spermatophyta</taxon>
        <taxon>Magnoliopsida</taxon>
        <taxon>Magnoliidae</taxon>
        <taxon>Piperales</taxon>
        <taxon>Aristolochiaceae</taxon>
        <taxon>Aristolochia</taxon>
    </lineage>
</organism>
<comment type="caution">
    <text evidence="1">The sequence shown here is derived from an EMBL/GenBank/DDBJ whole genome shotgun (WGS) entry which is preliminary data.</text>
</comment>
<dbReference type="EMBL" id="JAINDJ010000007">
    <property type="protein sequence ID" value="KAG9442100.1"/>
    <property type="molecule type" value="Genomic_DNA"/>
</dbReference>
<dbReference type="InterPro" id="IPR050584">
    <property type="entry name" value="Cholesterol_7-desaturase"/>
</dbReference>
<dbReference type="Proteomes" id="UP000825729">
    <property type="component" value="Unassembled WGS sequence"/>
</dbReference>
<evidence type="ECO:0000313" key="1">
    <source>
        <dbReference type="EMBL" id="KAG9442100.1"/>
    </source>
</evidence>
<dbReference type="GO" id="GO:0009534">
    <property type="term" value="C:chloroplast thylakoid"/>
    <property type="evidence" value="ECO:0007669"/>
    <property type="project" value="TreeGrafter"/>
</dbReference>